<dbReference type="PANTHER" id="PTHR48099:SF5">
    <property type="entry name" value="C-1-TETRAHYDROFOLATE SYNTHASE, CYTOPLASMIC"/>
    <property type="match status" value="1"/>
</dbReference>
<evidence type="ECO:0000256" key="7">
    <source>
        <dbReference type="ARBA" id="ARBA00023002"/>
    </source>
</evidence>
<keyword evidence="10 11" id="KW-0511">Multifunctional enzyme</keyword>
<comment type="subunit">
    <text evidence="11">Homodimer.</text>
</comment>
<dbReference type="Pfam" id="PF02882">
    <property type="entry name" value="THF_DHG_CYH_C"/>
    <property type="match status" value="1"/>
</dbReference>
<dbReference type="EMBL" id="CP104778">
    <property type="protein sequence ID" value="WPC22521.1"/>
    <property type="molecule type" value="Genomic_DNA"/>
</dbReference>
<evidence type="ECO:0000256" key="3">
    <source>
        <dbReference type="ARBA" id="ARBA00022605"/>
    </source>
</evidence>
<evidence type="ECO:0000256" key="4">
    <source>
        <dbReference type="ARBA" id="ARBA00022755"/>
    </source>
</evidence>
<keyword evidence="5 11" id="KW-0378">Hydrolase</keyword>
<evidence type="ECO:0000259" key="13">
    <source>
        <dbReference type="Pfam" id="PF02882"/>
    </source>
</evidence>
<keyword evidence="8 11" id="KW-0368">Histidine biosynthesis</keyword>
<dbReference type="InterPro" id="IPR020630">
    <property type="entry name" value="THF_DH/CycHdrlase_cat_dom"/>
</dbReference>
<dbReference type="PANTHER" id="PTHR48099">
    <property type="entry name" value="C-1-TETRAHYDROFOLATE SYNTHASE, CYTOPLASMIC-RELATED"/>
    <property type="match status" value="1"/>
</dbReference>
<dbReference type="EC" id="1.5.1.5" evidence="11"/>
<evidence type="ECO:0000256" key="5">
    <source>
        <dbReference type="ARBA" id="ARBA00022801"/>
    </source>
</evidence>
<dbReference type="InterPro" id="IPR036291">
    <property type="entry name" value="NAD(P)-bd_dom_sf"/>
</dbReference>
<comment type="catalytic activity">
    <reaction evidence="11">
        <text>(6R)-5,10-methylene-5,6,7,8-tetrahydrofolate + NADP(+) = (6R)-5,10-methenyltetrahydrofolate + NADPH</text>
        <dbReference type="Rhea" id="RHEA:22812"/>
        <dbReference type="ChEBI" id="CHEBI:15636"/>
        <dbReference type="ChEBI" id="CHEBI:57455"/>
        <dbReference type="ChEBI" id="CHEBI:57783"/>
        <dbReference type="ChEBI" id="CHEBI:58349"/>
        <dbReference type="EC" id="1.5.1.5"/>
    </reaction>
</comment>
<dbReference type="Proteomes" id="UP001302696">
    <property type="component" value="Chromosome"/>
</dbReference>
<dbReference type="HAMAP" id="MF_01576">
    <property type="entry name" value="THF_DHG_CYH"/>
    <property type="match status" value="1"/>
</dbReference>
<dbReference type="InterPro" id="IPR046346">
    <property type="entry name" value="Aminoacid_DH-like_N_sf"/>
</dbReference>
<protein>
    <recommendedName>
        <fullName evidence="11">Bifunctional protein FolD</fullName>
    </recommendedName>
    <domain>
        <recommendedName>
            <fullName evidence="11">Methylenetetrahydrofolate dehydrogenase</fullName>
            <ecNumber evidence="11">1.5.1.5</ecNumber>
        </recommendedName>
    </domain>
    <domain>
        <recommendedName>
            <fullName evidence="11">Methenyltetrahydrofolate cyclohydrolase</fullName>
            <ecNumber evidence="11">3.5.4.9</ecNumber>
        </recommendedName>
    </domain>
</protein>
<keyword evidence="4 11" id="KW-0658">Purine biosynthesis</keyword>
<reference evidence="15" key="1">
    <citation type="submission" date="2024-06" db="EMBL/GenBank/DDBJ databases">
        <authorList>
            <person name="Chang H.C."/>
            <person name="Mun S.Y."/>
        </authorList>
    </citation>
    <scope>NUCLEOTIDE SEQUENCE [LARGE SCALE GENOMIC DNA]</scope>
    <source>
        <strain evidence="15">KT1</strain>
    </source>
</reference>
<keyword evidence="6 11" id="KW-0521">NADP</keyword>
<evidence type="ECO:0000256" key="1">
    <source>
        <dbReference type="ARBA" id="ARBA00004777"/>
    </source>
</evidence>
<dbReference type="NCBIfam" id="NF010783">
    <property type="entry name" value="PRK14186.1"/>
    <property type="match status" value="1"/>
</dbReference>
<comment type="function">
    <text evidence="11">Catalyzes the oxidation of 5,10-methylenetetrahydrofolate to 5,10-methenyltetrahydrofolate and then the hydrolysis of 5,10-methenyltetrahydrofolate to 10-formyltetrahydrofolate.</text>
</comment>
<dbReference type="InterPro" id="IPR000672">
    <property type="entry name" value="THF_DH/CycHdrlase"/>
</dbReference>
<name>A0ABZ0Q6B5_9LACO</name>
<evidence type="ECO:0000256" key="10">
    <source>
        <dbReference type="ARBA" id="ARBA00023268"/>
    </source>
</evidence>
<proteinExistence type="inferred from homology"/>
<evidence type="ECO:0000256" key="2">
    <source>
        <dbReference type="ARBA" id="ARBA00022563"/>
    </source>
</evidence>
<evidence type="ECO:0000313" key="14">
    <source>
        <dbReference type="EMBL" id="WPC22521.1"/>
    </source>
</evidence>
<organism evidence="14 15">
    <name type="scientific">Pediococcus inopinatus</name>
    <dbReference type="NCBI Taxonomy" id="114090"/>
    <lineage>
        <taxon>Bacteria</taxon>
        <taxon>Bacillati</taxon>
        <taxon>Bacillota</taxon>
        <taxon>Bacilli</taxon>
        <taxon>Lactobacillales</taxon>
        <taxon>Lactobacillaceae</taxon>
        <taxon>Pediococcus</taxon>
    </lineage>
</organism>
<evidence type="ECO:0000256" key="9">
    <source>
        <dbReference type="ARBA" id="ARBA00023167"/>
    </source>
</evidence>
<keyword evidence="9 11" id="KW-0486">Methionine biosynthesis</keyword>
<dbReference type="EC" id="3.5.4.9" evidence="11"/>
<dbReference type="RefSeq" id="WP_057772572.1">
    <property type="nucleotide sequence ID" value="NZ_BBIM01000028.1"/>
</dbReference>
<keyword evidence="3 11" id="KW-0028">Amino-acid biosynthesis</keyword>
<evidence type="ECO:0000256" key="8">
    <source>
        <dbReference type="ARBA" id="ARBA00023102"/>
    </source>
</evidence>
<feature type="domain" description="Tetrahydrofolate dehydrogenase/cyclohydrolase catalytic" evidence="12">
    <location>
        <begin position="5"/>
        <end position="119"/>
    </location>
</feature>
<evidence type="ECO:0000256" key="6">
    <source>
        <dbReference type="ARBA" id="ARBA00022857"/>
    </source>
</evidence>
<dbReference type="Pfam" id="PF00763">
    <property type="entry name" value="THF_DHG_CYH"/>
    <property type="match status" value="1"/>
</dbReference>
<comment type="caution">
    <text evidence="11">Lacks conserved residue(s) required for the propagation of feature annotation.</text>
</comment>
<comment type="pathway">
    <text evidence="1 11">One-carbon metabolism; tetrahydrofolate interconversion.</text>
</comment>
<comment type="similarity">
    <text evidence="11">Belongs to the tetrahydrofolate dehydrogenase/cyclohydrolase family.</text>
</comment>
<keyword evidence="15" id="KW-1185">Reference proteome</keyword>
<dbReference type="InterPro" id="IPR020867">
    <property type="entry name" value="THF_DH/CycHdrlase_CS"/>
</dbReference>
<comment type="catalytic activity">
    <reaction evidence="11">
        <text>(6R)-5,10-methenyltetrahydrofolate + H2O = (6R)-10-formyltetrahydrofolate + H(+)</text>
        <dbReference type="Rhea" id="RHEA:23700"/>
        <dbReference type="ChEBI" id="CHEBI:15377"/>
        <dbReference type="ChEBI" id="CHEBI:15378"/>
        <dbReference type="ChEBI" id="CHEBI:57455"/>
        <dbReference type="ChEBI" id="CHEBI:195366"/>
        <dbReference type="EC" id="3.5.4.9"/>
    </reaction>
</comment>
<accession>A0ABZ0Q6B5</accession>
<sequence>MTTILDGKALAAKTDENTKIEIQDLADRGIIPGLVVILVGHDEASQLYVRNKDKRARKMGIHSVVRNLPETITEEELIQIIHSYNADPTINAILVQLPLPAHINEFHVTTAIAPQKDADGFHPVNLGKLIVNRTEQTPIACTPAGIMKFFKAYHISLDGKKAVVVGRSTIVGKPMAALLVNANATVTIAHSHTKKLSELTQEADILVVAVGVAHFIKAVDVKNGAVVIDVGMDRDAQHKLVGDVDFDEVKNKAAYITPVPRGVGPMTISMLMAQTVSLTKWSSEQNG</sequence>
<dbReference type="InterPro" id="IPR020631">
    <property type="entry name" value="THF_DH/CycHdrlase_NAD-bd_dom"/>
</dbReference>
<dbReference type="PROSITE" id="PS00766">
    <property type="entry name" value="THF_DHG_CYH_1"/>
    <property type="match status" value="1"/>
</dbReference>
<dbReference type="Gene3D" id="3.40.50.720">
    <property type="entry name" value="NAD(P)-binding Rossmann-like Domain"/>
    <property type="match status" value="1"/>
</dbReference>
<dbReference type="Gene3D" id="3.40.50.10860">
    <property type="entry name" value="Leucine Dehydrogenase, chain A, domain 1"/>
    <property type="match status" value="1"/>
</dbReference>
<dbReference type="CDD" id="cd01080">
    <property type="entry name" value="NAD_bind_m-THF_DH_Cyclohyd"/>
    <property type="match status" value="1"/>
</dbReference>
<evidence type="ECO:0000259" key="12">
    <source>
        <dbReference type="Pfam" id="PF00763"/>
    </source>
</evidence>
<feature type="binding site" evidence="11">
    <location>
        <begin position="166"/>
        <end position="168"/>
    </location>
    <ligand>
        <name>NADP(+)</name>
        <dbReference type="ChEBI" id="CHEBI:58349"/>
    </ligand>
</feature>
<dbReference type="SUPFAM" id="SSF51735">
    <property type="entry name" value="NAD(P)-binding Rossmann-fold domains"/>
    <property type="match status" value="1"/>
</dbReference>
<dbReference type="PRINTS" id="PR00085">
    <property type="entry name" value="THFDHDRGNASE"/>
</dbReference>
<keyword evidence="7 11" id="KW-0560">Oxidoreductase</keyword>
<dbReference type="SUPFAM" id="SSF53223">
    <property type="entry name" value="Aminoacid dehydrogenase-like, N-terminal domain"/>
    <property type="match status" value="1"/>
</dbReference>
<feature type="domain" description="Tetrahydrofolate dehydrogenase/cyclohydrolase NAD(P)-binding" evidence="13">
    <location>
        <begin position="140"/>
        <end position="280"/>
    </location>
</feature>
<gene>
    <name evidence="11 14" type="primary">folD</name>
    <name evidence="14" type="ORF">N6G96_04865</name>
</gene>
<evidence type="ECO:0000313" key="15">
    <source>
        <dbReference type="Proteomes" id="UP001302696"/>
    </source>
</evidence>
<evidence type="ECO:0000256" key="11">
    <source>
        <dbReference type="HAMAP-Rule" id="MF_01576"/>
    </source>
</evidence>
<keyword evidence="2 11" id="KW-0554">One-carbon metabolism</keyword>